<keyword evidence="13" id="KW-0804">Transcription</keyword>
<dbReference type="SUPFAM" id="SSF57667">
    <property type="entry name" value="beta-beta-alpha zinc fingers"/>
    <property type="match status" value="3"/>
</dbReference>
<feature type="region of interest" description="Disordered" evidence="17">
    <location>
        <begin position="691"/>
        <end position="786"/>
    </location>
</feature>
<feature type="compositionally biased region" description="Acidic residues" evidence="17">
    <location>
        <begin position="596"/>
        <end position="606"/>
    </location>
</feature>
<keyword evidence="7" id="KW-0479">Metal-binding</keyword>
<dbReference type="PANTHER" id="PTHR16515">
    <property type="entry name" value="PR DOMAIN ZINC FINGER PROTEIN"/>
    <property type="match status" value="1"/>
</dbReference>
<evidence type="ECO:0000313" key="20">
    <source>
        <dbReference type="RefSeq" id="XP_030374463.1"/>
    </source>
</evidence>
<comment type="function">
    <text evidence="1">Gap class segmentation protein that controls development of head structures.</text>
</comment>
<dbReference type="SMART" id="SM00355">
    <property type="entry name" value="ZnF_C2H2"/>
    <property type="match status" value="6"/>
</dbReference>
<evidence type="ECO:0000256" key="16">
    <source>
        <dbReference type="SAM" id="Coils"/>
    </source>
</evidence>
<evidence type="ECO:0000256" key="6">
    <source>
        <dbReference type="ARBA" id="ARBA00022492"/>
    </source>
</evidence>
<evidence type="ECO:0000256" key="1">
    <source>
        <dbReference type="ARBA" id="ARBA00003983"/>
    </source>
</evidence>
<comment type="subcellular location">
    <subcellularLocation>
        <location evidence="2">Nucleus</location>
    </subcellularLocation>
</comment>
<evidence type="ECO:0000256" key="10">
    <source>
        <dbReference type="ARBA" id="ARBA00022833"/>
    </source>
</evidence>
<feature type="compositionally biased region" description="Polar residues" evidence="17">
    <location>
        <begin position="712"/>
        <end position="730"/>
    </location>
</feature>
<evidence type="ECO:0000313" key="19">
    <source>
        <dbReference type="Proteomes" id="UP000504634"/>
    </source>
</evidence>
<organism evidence="19 20">
    <name type="scientific">Drosophila lebanonensis</name>
    <name type="common">Fruit fly</name>
    <name type="synonym">Scaptodrosophila lebanonensis</name>
    <dbReference type="NCBI Taxonomy" id="7225"/>
    <lineage>
        <taxon>Eukaryota</taxon>
        <taxon>Metazoa</taxon>
        <taxon>Ecdysozoa</taxon>
        <taxon>Arthropoda</taxon>
        <taxon>Hexapoda</taxon>
        <taxon>Insecta</taxon>
        <taxon>Pterygota</taxon>
        <taxon>Neoptera</taxon>
        <taxon>Endopterygota</taxon>
        <taxon>Diptera</taxon>
        <taxon>Brachycera</taxon>
        <taxon>Muscomorpha</taxon>
        <taxon>Ephydroidea</taxon>
        <taxon>Drosophilidae</taxon>
        <taxon>Scaptodrosophila</taxon>
    </lineage>
</organism>
<keyword evidence="14" id="KW-0539">Nucleus</keyword>
<dbReference type="CTD" id="15120"/>
<evidence type="ECO:0000256" key="3">
    <source>
        <dbReference type="ARBA" id="ARBA00007746"/>
    </source>
</evidence>
<dbReference type="GO" id="GO:0000977">
    <property type="term" value="F:RNA polymerase II transcription regulatory region sequence-specific DNA binding"/>
    <property type="evidence" value="ECO:0007669"/>
    <property type="project" value="UniProtKB-ARBA"/>
</dbReference>
<protein>
    <recommendedName>
        <fullName evidence="4">Protein hunchback</fullName>
    </recommendedName>
</protein>
<feature type="compositionally biased region" description="Low complexity" evidence="17">
    <location>
        <begin position="424"/>
        <end position="436"/>
    </location>
</feature>
<sequence>MQSWEAMQTAVNYEQHNAWYNSMFAANIKQEPGLVAGNGDSSSPNSPLPSPIPGATQLEQYLKQQQQQQQQQQPMDTLNAAAALTPSPSNNDNNSLQHFYEASNNVASSTLQQQFLQQQQYQQHFQHAQQTAVQQQQQQHHHHLALGFNPLTPPGLPNAVLPGSNLSMQHFYANMRPGQQQTPSPQPSTTAAATATTAGSVAMDVAEKLQSALTPRSTPPMDVTPPKSPKSINGGAAASVASNEPEKEHDLISNSSEDMKYMAESEDDDNTIRMPIYNSHGKMKNYKCKTCGVVAITKVAFWDHTRTHMKPDKILQCSKCPFVTEFKHHLEYHIRKHKNQKPFQCDKCSYTCVNKSMLNSHRKSHSSVYQYRCSDCDYATKYCHSFKLHLRKYNHKPGMVLDEDGTPNPSLVIDVYGTRRGPKNKSVSGPSGSSSKRGNAHQHHHHHQQQQQQQQQQHAELKPAISQLSAALQGFPTTAAATSTANNVLPASPAKSAASVELPSLLQKQQQQQQKQQQQQQQLQQHQQQQQQQAAANLLPPLASILQQNHNMAFFPYWNLNLQMLAAQQQAAVLAQLSPRMREQLQQQQQQHASGSDEEEHEDDDELERKSVDSAMDLSQGTPTKEEDQQTPTVATHVAMNLKLKDDDTPLISSSSASRRKGRVLQLDTLLQLKSASLSPEHLKAPATVMPTASSPIAGSSNKQLADEHCSGASSADESMETGNALPTNGATQQANISASSTASSSGNSSNASTSSSTSSSNQAATTTTPASNSGGSNNSNNSNNSGTPAAAGAIYECKYCDIFFKDAVLYTIHMGYHSCDDVFKCNMCGEKCDGPVGLFVHMARNAHS</sequence>
<evidence type="ECO:0000256" key="11">
    <source>
        <dbReference type="ARBA" id="ARBA00023015"/>
    </source>
</evidence>
<feature type="domain" description="C2H2-type" evidence="18">
    <location>
        <begin position="315"/>
        <end position="342"/>
    </location>
</feature>
<feature type="domain" description="C2H2-type" evidence="18">
    <location>
        <begin position="343"/>
        <end position="370"/>
    </location>
</feature>
<feature type="compositionally biased region" description="Low complexity" evidence="17">
    <location>
        <begin position="127"/>
        <end position="138"/>
    </location>
</feature>
<dbReference type="InterPro" id="IPR036236">
    <property type="entry name" value="Znf_C2H2_sf"/>
</dbReference>
<evidence type="ECO:0000256" key="7">
    <source>
        <dbReference type="ARBA" id="ARBA00022723"/>
    </source>
</evidence>
<keyword evidence="5" id="KW-0217">Developmental protein</keyword>
<evidence type="ECO:0000256" key="2">
    <source>
        <dbReference type="ARBA" id="ARBA00004123"/>
    </source>
</evidence>
<keyword evidence="12" id="KW-0238">DNA-binding</keyword>
<dbReference type="FunFam" id="3.30.160.60:FF:001482">
    <property type="entry name" value="Hunchback"/>
    <property type="match status" value="1"/>
</dbReference>
<dbReference type="PROSITE" id="PS50157">
    <property type="entry name" value="ZINC_FINGER_C2H2_2"/>
    <property type="match status" value="2"/>
</dbReference>
<dbReference type="AlphaFoldDB" id="A0A6J2TH81"/>
<dbReference type="PANTHER" id="PTHR16515:SF49">
    <property type="entry name" value="GASTRULA ZINC FINGER PROTEIN XLCGF49.1-LIKE-RELATED"/>
    <property type="match status" value="1"/>
</dbReference>
<feature type="compositionally biased region" description="Low complexity" evidence="17">
    <location>
        <begin position="177"/>
        <end position="197"/>
    </location>
</feature>
<keyword evidence="11" id="KW-0805">Transcription regulation</keyword>
<accession>A0A6J2TH81</accession>
<feature type="region of interest" description="Disordered" evidence="17">
    <location>
        <begin position="33"/>
        <end position="56"/>
    </location>
</feature>
<feature type="compositionally biased region" description="Low complexity" evidence="17">
    <location>
        <begin position="449"/>
        <end position="458"/>
    </location>
</feature>
<dbReference type="InterPro" id="IPR013087">
    <property type="entry name" value="Znf_C2H2_type"/>
</dbReference>
<gene>
    <name evidence="20" type="primary">LOC115624026</name>
</gene>
<feature type="region of interest" description="Disordered" evidence="17">
    <location>
        <begin position="127"/>
        <end position="163"/>
    </location>
</feature>
<feature type="compositionally biased region" description="Basic residues" evidence="17">
    <location>
        <begin position="438"/>
        <end position="448"/>
    </location>
</feature>
<evidence type="ECO:0000256" key="8">
    <source>
        <dbReference type="ARBA" id="ARBA00022737"/>
    </source>
</evidence>
<dbReference type="FunFam" id="3.30.160.60:FF:001301">
    <property type="entry name" value="Blast:Protein hunchback"/>
    <property type="match status" value="1"/>
</dbReference>
<keyword evidence="8" id="KW-0677">Repeat</keyword>
<dbReference type="GO" id="GO:0008270">
    <property type="term" value="F:zinc ion binding"/>
    <property type="evidence" value="ECO:0007669"/>
    <property type="project" value="UniProtKB-KW"/>
</dbReference>
<feature type="region of interest" description="Disordered" evidence="17">
    <location>
        <begin position="411"/>
        <end position="462"/>
    </location>
</feature>
<keyword evidence="6" id="KW-0302">Gap protein</keyword>
<feature type="region of interest" description="Disordered" evidence="17">
    <location>
        <begin position="212"/>
        <end position="248"/>
    </location>
</feature>
<dbReference type="Pfam" id="PF00096">
    <property type="entry name" value="zf-C2H2"/>
    <property type="match status" value="1"/>
</dbReference>
<dbReference type="OrthoDB" id="10015593at2759"/>
<feature type="region of interest" description="Disordered" evidence="17">
    <location>
        <begin position="583"/>
        <end position="608"/>
    </location>
</feature>
<evidence type="ECO:0000256" key="12">
    <source>
        <dbReference type="ARBA" id="ARBA00023125"/>
    </source>
</evidence>
<dbReference type="GO" id="GO:0005634">
    <property type="term" value="C:nucleus"/>
    <property type="evidence" value="ECO:0007669"/>
    <property type="project" value="UniProtKB-SubCell"/>
</dbReference>
<evidence type="ECO:0000256" key="9">
    <source>
        <dbReference type="ARBA" id="ARBA00022771"/>
    </source>
</evidence>
<proteinExistence type="inferred from homology"/>
<evidence type="ECO:0000256" key="15">
    <source>
        <dbReference type="PROSITE-ProRule" id="PRU00042"/>
    </source>
</evidence>
<dbReference type="InterPro" id="IPR050331">
    <property type="entry name" value="Zinc_finger"/>
</dbReference>
<comment type="similarity">
    <text evidence="3">Belongs to the hunchback C2H2-type zinc-finger protein family.</text>
</comment>
<name>A0A6J2TH81_DROLE</name>
<dbReference type="RefSeq" id="XP_030374463.1">
    <property type="nucleotide sequence ID" value="XM_030518603.1"/>
</dbReference>
<keyword evidence="16" id="KW-0175">Coiled coil</keyword>
<feature type="region of interest" description="Disordered" evidence="17">
    <location>
        <begin position="176"/>
        <end position="197"/>
    </location>
</feature>
<feature type="coiled-coil region" evidence="16">
    <location>
        <begin position="506"/>
        <end position="536"/>
    </location>
</feature>
<dbReference type="GO" id="GO:0000122">
    <property type="term" value="P:negative regulation of transcription by RNA polymerase II"/>
    <property type="evidence" value="ECO:0007669"/>
    <property type="project" value="UniProtKB-ARBA"/>
</dbReference>
<dbReference type="GO" id="GO:0035282">
    <property type="term" value="P:segmentation"/>
    <property type="evidence" value="ECO:0007669"/>
    <property type="project" value="UniProtKB-KW"/>
</dbReference>
<evidence type="ECO:0000256" key="5">
    <source>
        <dbReference type="ARBA" id="ARBA00022473"/>
    </source>
</evidence>
<evidence type="ECO:0000256" key="17">
    <source>
        <dbReference type="SAM" id="MobiDB-lite"/>
    </source>
</evidence>
<dbReference type="PROSITE" id="PS00028">
    <property type="entry name" value="ZINC_FINGER_C2H2_1"/>
    <property type="match status" value="2"/>
</dbReference>
<feature type="compositionally biased region" description="Polar residues" evidence="17">
    <location>
        <begin position="691"/>
        <end position="704"/>
    </location>
</feature>
<evidence type="ECO:0000259" key="18">
    <source>
        <dbReference type="PROSITE" id="PS50157"/>
    </source>
</evidence>
<keyword evidence="10" id="KW-0862">Zinc</keyword>
<evidence type="ECO:0000256" key="13">
    <source>
        <dbReference type="ARBA" id="ARBA00023163"/>
    </source>
</evidence>
<evidence type="ECO:0000256" key="14">
    <source>
        <dbReference type="ARBA" id="ARBA00023242"/>
    </source>
</evidence>
<keyword evidence="9 15" id="KW-0863">Zinc-finger</keyword>
<evidence type="ECO:0000256" key="4">
    <source>
        <dbReference type="ARBA" id="ARBA00013638"/>
    </source>
</evidence>
<keyword evidence="19" id="KW-1185">Reference proteome</keyword>
<dbReference type="GeneID" id="115624026"/>
<dbReference type="Proteomes" id="UP000504634">
    <property type="component" value="Unplaced"/>
</dbReference>
<dbReference type="GO" id="GO:0040034">
    <property type="term" value="P:regulation of development, heterochronic"/>
    <property type="evidence" value="ECO:0007669"/>
    <property type="project" value="UniProtKB-ARBA"/>
</dbReference>
<feature type="compositionally biased region" description="Low complexity" evidence="17">
    <location>
        <begin position="731"/>
        <end position="786"/>
    </location>
</feature>
<reference evidence="20" key="1">
    <citation type="submission" date="2025-08" db="UniProtKB">
        <authorList>
            <consortium name="RefSeq"/>
        </authorList>
    </citation>
    <scope>IDENTIFICATION</scope>
    <source>
        <strain evidence="20">11010-0011.00</strain>
        <tissue evidence="20">Whole body</tissue>
    </source>
</reference>
<dbReference type="Gene3D" id="3.30.160.60">
    <property type="entry name" value="Classic Zinc Finger"/>
    <property type="match status" value="3"/>
</dbReference>